<keyword evidence="1" id="KW-0812">Transmembrane</keyword>
<sequence>MVTRSYGIKKKNAFEMFITFSYIFVTFGYIWLHLVTFSYTRNNRELLRCTRCTKCS</sequence>
<evidence type="ECO:0000313" key="2">
    <source>
        <dbReference type="EMBL" id="PKK65677.1"/>
    </source>
</evidence>
<proteinExistence type="predicted"/>
<comment type="caution">
    <text evidence="2">The sequence shown here is derived from an EMBL/GenBank/DDBJ whole genome shotgun (WGS) entry which is preliminary data.</text>
</comment>
<evidence type="ECO:0000256" key="1">
    <source>
        <dbReference type="SAM" id="Phobius"/>
    </source>
</evidence>
<gene>
    <name evidence="2" type="ORF">RhiirC2_58276</name>
</gene>
<organism evidence="2 3">
    <name type="scientific">Rhizophagus irregularis</name>
    <dbReference type="NCBI Taxonomy" id="588596"/>
    <lineage>
        <taxon>Eukaryota</taxon>
        <taxon>Fungi</taxon>
        <taxon>Fungi incertae sedis</taxon>
        <taxon>Mucoromycota</taxon>
        <taxon>Glomeromycotina</taxon>
        <taxon>Glomeromycetes</taxon>
        <taxon>Glomerales</taxon>
        <taxon>Glomeraceae</taxon>
        <taxon>Rhizophagus</taxon>
    </lineage>
</organism>
<reference evidence="2 3" key="2">
    <citation type="submission" date="2017-10" db="EMBL/GenBank/DDBJ databases">
        <title>Extensive intraspecific genome diversity in a model arbuscular mycorrhizal fungus.</title>
        <authorList>
            <person name="Chen E.C.H."/>
            <person name="Morin E."/>
            <person name="Baudet D."/>
            <person name="Noel J."/>
            <person name="Ndikumana S."/>
            <person name="Charron P."/>
            <person name="St-Onge C."/>
            <person name="Giorgi J."/>
            <person name="Grigoriev I.V."/>
            <person name="Roux C."/>
            <person name="Martin F.M."/>
            <person name="Corradi N."/>
        </authorList>
    </citation>
    <scope>NUCLEOTIDE SEQUENCE [LARGE SCALE GENOMIC DNA]</scope>
    <source>
        <strain evidence="2 3">C2</strain>
    </source>
</reference>
<keyword evidence="1" id="KW-1133">Transmembrane helix</keyword>
<dbReference type="Proteomes" id="UP000233469">
    <property type="component" value="Unassembled WGS sequence"/>
</dbReference>
<dbReference type="AlphaFoldDB" id="A0A2N1MVM8"/>
<keyword evidence="1" id="KW-0472">Membrane</keyword>
<dbReference type="EMBL" id="LLXL01001216">
    <property type="protein sequence ID" value="PKK65677.1"/>
    <property type="molecule type" value="Genomic_DNA"/>
</dbReference>
<reference evidence="2 3" key="1">
    <citation type="submission" date="2016-04" db="EMBL/GenBank/DDBJ databases">
        <title>Genome analyses suggest a sexual origin of heterokaryosis in a supposedly ancient asexual fungus.</title>
        <authorList>
            <person name="Ropars J."/>
            <person name="Sedzielewska K."/>
            <person name="Noel J."/>
            <person name="Charron P."/>
            <person name="Farinelli L."/>
            <person name="Marton T."/>
            <person name="Kruger M."/>
            <person name="Pelin A."/>
            <person name="Brachmann A."/>
            <person name="Corradi N."/>
        </authorList>
    </citation>
    <scope>NUCLEOTIDE SEQUENCE [LARGE SCALE GENOMIC DNA]</scope>
    <source>
        <strain evidence="2 3">C2</strain>
    </source>
</reference>
<accession>A0A2N1MVM8</accession>
<name>A0A2N1MVM8_9GLOM</name>
<evidence type="ECO:0000313" key="3">
    <source>
        <dbReference type="Proteomes" id="UP000233469"/>
    </source>
</evidence>
<feature type="transmembrane region" description="Helical" evidence="1">
    <location>
        <begin position="12"/>
        <end position="32"/>
    </location>
</feature>
<protein>
    <submittedName>
        <fullName evidence="2">Uncharacterized protein</fullName>
    </submittedName>
</protein>